<evidence type="ECO:0000313" key="2">
    <source>
        <dbReference type="EMBL" id="KAG9325559.1"/>
    </source>
</evidence>
<dbReference type="Proteomes" id="UP000717515">
    <property type="component" value="Unassembled WGS sequence"/>
</dbReference>
<dbReference type="AlphaFoldDB" id="A0A9P8AAT0"/>
<proteinExistence type="predicted"/>
<organism evidence="2 3">
    <name type="scientific">Mortierella alpina</name>
    <name type="common">Oleaginous fungus</name>
    <name type="synonym">Mortierella renispora</name>
    <dbReference type="NCBI Taxonomy" id="64518"/>
    <lineage>
        <taxon>Eukaryota</taxon>
        <taxon>Fungi</taxon>
        <taxon>Fungi incertae sedis</taxon>
        <taxon>Mucoromycota</taxon>
        <taxon>Mortierellomycotina</taxon>
        <taxon>Mortierellomycetes</taxon>
        <taxon>Mortierellales</taxon>
        <taxon>Mortierellaceae</taxon>
        <taxon>Mortierella</taxon>
    </lineage>
</organism>
<feature type="compositionally biased region" description="Polar residues" evidence="1">
    <location>
        <begin position="277"/>
        <end position="297"/>
    </location>
</feature>
<protein>
    <submittedName>
        <fullName evidence="2">Uncharacterized protein</fullName>
    </submittedName>
</protein>
<dbReference type="EMBL" id="JAIFTL010000037">
    <property type="protein sequence ID" value="KAG9325559.1"/>
    <property type="molecule type" value="Genomic_DNA"/>
</dbReference>
<evidence type="ECO:0000256" key="1">
    <source>
        <dbReference type="SAM" id="MobiDB-lite"/>
    </source>
</evidence>
<feature type="region of interest" description="Disordered" evidence="1">
    <location>
        <begin position="336"/>
        <end position="385"/>
    </location>
</feature>
<name>A0A9P8AAT0_MORAP</name>
<reference evidence="2" key="1">
    <citation type="submission" date="2021-07" db="EMBL/GenBank/DDBJ databases">
        <title>Draft genome of Mortierella alpina, strain LL118, isolated from an aspen leaf litter sample.</title>
        <authorList>
            <person name="Yang S."/>
            <person name="Vinatzer B.A."/>
        </authorList>
    </citation>
    <scope>NUCLEOTIDE SEQUENCE</scope>
    <source>
        <strain evidence="2">LL118</strain>
    </source>
</reference>
<evidence type="ECO:0000313" key="3">
    <source>
        <dbReference type="Proteomes" id="UP000717515"/>
    </source>
</evidence>
<comment type="caution">
    <text evidence="2">The sequence shown here is derived from an EMBL/GenBank/DDBJ whole genome shotgun (WGS) entry which is preliminary data.</text>
</comment>
<sequence>MNKARRLLSRLRKQPSALEESAAHVSVLSPGAKTVPTGELGENPDEVNVRINHELLQDAIEWAMLLDGSRGASDDNSSKRPFEYGVESLAKKLGLSFFIDLIPGGHLLVCVPLSYFKVYRPLMRLNIPEARRKALRTTMRKSMAIDCAMGVFYLFGSVPRHFFGSNHRMTQEGRRWVFEHADLCNQGFNDLYASQGPASESHNECPYTPMIQQSNRGRTRSPSDSYCERKPVKQVQPASAHPPQKAEWAGTIDDQLDYLLYTPEPAPLQVAGARTAVRSSPVTEVSNMATESGNRQTSPPPPGEQPRRFVLNKRFSEKLYNPAAATRNDFYHHASAGNLERSSNHRSMQRVSSMHEDGLRNPPRQPPPASLQRVSKSPVRNAKSNPYLADSEQWSVYESRLEQPRIGLLQDAFGQEKTIRRPVLEAPLHIRHPRPLRISPQMRNKDIPFTGPLLESAIPKIHSNFCPPFGNGGSSSIMLSNAILATYSKA</sequence>
<feature type="region of interest" description="Disordered" evidence="1">
    <location>
        <begin position="271"/>
        <end position="307"/>
    </location>
</feature>
<gene>
    <name evidence="2" type="ORF">KVV02_004861</name>
</gene>
<accession>A0A9P8AAT0</accession>